<name>A0A7C4JL59_9CREN</name>
<accession>A0A7C4JL59</accession>
<dbReference type="EMBL" id="DTBD01000035">
    <property type="protein sequence ID" value="HGQ64453.1"/>
    <property type="molecule type" value="Genomic_DNA"/>
</dbReference>
<dbReference type="EMBL" id="DTCK01000048">
    <property type="protein sequence ID" value="HGQ36785.1"/>
    <property type="molecule type" value="Genomic_DNA"/>
</dbReference>
<evidence type="ECO:0000313" key="1">
    <source>
        <dbReference type="EMBL" id="HGQ36785.1"/>
    </source>
</evidence>
<dbReference type="AlphaFoldDB" id="A0A7C4JL59"/>
<proteinExistence type="predicted"/>
<protein>
    <submittedName>
        <fullName evidence="2">Uncharacterized protein</fullName>
    </submittedName>
</protein>
<gene>
    <name evidence="2" type="ORF">ENU08_04335</name>
    <name evidence="1" type="ORF">ENU41_08965</name>
</gene>
<comment type="caution">
    <text evidence="2">The sequence shown here is derived from an EMBL/GenBank/DDBJ whole genome shotgun (WGS) entry which is preliminary data.</text>
</comment>
<evidence type="ECO:0000313" key="2">
    <source>
        <dbReference type="EMBL" id="HGQ64453.1"/>
    </source>
</evidence>
<reference evidence="2" key="1">
    <citation type="journal article" date="2020" name="mSystems">
        <title>Genome- and Community-Level Interaction Insights into Carbon Utilization and Element Cycling Functions of Hydrothermarchaeota in Hydrothermal Sediment.</title>
        <authorList>
            <person name="Zhou Z."/>
            <person name="Liu Y."/>
            <person name="Xu W."/>
            <person name="Pan J."/>
            <person name="Luo Z.H."/>
            <person name="Li M."/>
        </authorList>
    </citation>
    <scope>NUCLEOTIDE SEQUENCE [LARGE SCALE GENOMIC DNA]</scope>
    <source>
        <strain evidence="2">SpSt-637</strain>
        <strain evidence="1">SpSt-667</strain>
    </source>
</reference>
<sequence length="193" mass="21651">MPNDLKKSSEDISRALCLVYDKDIKKFVGIIYSFGILVNIQLDEFYKMSTYDVTVGSKWFWNKCNGEGLIVILTHPLYIIRPLKYFALDELRSIGVSIGEGGLVNVGELIDEVLLDGFTLVKVGNVCRLAKALAHHQGVSNSKVIVPQQRELARILSNIGLSLGCNIDISNSFESLKKPKHTLDVVWIDKKIW</sequence>
<organism evidence="2">
    <name type="scientific">Ignisphaera aggregans</name>
    <dbReference type="NCBI Taxonomy" id="334771"/>
    <lineage>
        <taxon>Archaea</taxon>
        <taxon>Thermoproteota</taxon>
        <taxon>Thermoprotei</taxon>
        <taxon>Desulfurococcales</taxon>
        <taxon>Desulfurococcaceae</taxon>
        <taxon>Ignisphaera</taxon>
    </lineage>
</organism>